<reference evidence="2 3" key="1">
    <citation type="submission" date="2018-06" db="EMBL/GenBank/DDBJ databases">
        <authorList>
            <consortium name="Pathogen Informatics"/>
            <person name="Doyle S."/>
        </authorList>
    </citation>
    <scope>NUCLEOTIDE SEQUENCE [LARGE SCALE GENOMIC DNA]</scope>
    <source>
        <strain evidence="2 3">NCTC13337</strain>
    </source>
</reference>
<evidence type="ECO:0000256" key="1">
    <source>
        <dbReference type="SAM" id="Phobius"/>
    </source>
</evidence>
<dbReference type="Proteomes" id="UP000254601">
    <property type="component" value="Unassembled WGS sequence"/>
</dbReference>
<feature type="transmembrane region" description="Helical" evidence="1">
    <location>
        <begin position="95"/>
        <end position="112"/>
    </location>
</feature>
<keyword evidence="1" id="KW-0472">Membrane</keyword>
<evidence type="ECO:0000313" key="3">
    <source>
        <dbReference type="Proteomes" id="UP000254601"/>
    </source>
</evidence>
<dbReference type="EMBL" id="UHIC01000001">
    <property type="protein sequence ID" value="SUO96367.1"/>
    <property type="molecule type" value="Genomic_DNA"/>
</dbReference>
<evidence type="ECO:0000313" key="2">
    <source>
        <dbReference type="EMBL" id="SUO96367.1"/>
    </source>
</evidence>
<accession>A0A380MY49</accession>
<organism evidence="2 3">
    <name type="scientific">Suttonella ornithocola</name>
    <dbReference type="NCBI Taxonomy" id="279832"/>
    <lineage>
        <taxon>Bacteria</taxon>
        <taxon>Pseudomonadati</taxon>
        <taxon>Pseudomonadota</taxon>
        <taxon>Gammaproteobacteria</taxon>
        <taxon>Cardiobacteriales</taxon>
        <taxon>Cardiobacteriaceae</taxon>
        <taxon>Suttonella</taxon>
    </lineage>
</organism>
<keyword evidence="3" id="KW-1185">Reference proteome</keyword>
<feature type="transmembrane region" description="Helical" evidence="1">
    <location>
        <begin position="54"/>
        <end position="74"/>
    </location>
</feature>
<dbReference type="AlphaFoldDB" id="A0A380MY49"/>
<sequence length="160" mass="19456">MAKSIRKKIINKKELILFLIHLIIYLCSIMFLSFLTYPLKDIFTVEKYAQWLEIVSNFLCYYTVYNILTITIKLKSIFINKYKKSKNHLSHFREIKIEILAIVLYSFFSILFHLESKNLQPSLAIPTLSIIYILLLFITYLFCYYILWWKSWYFDQLLYK</sequence>
<protein>
    <submittedName>
        <fullName evidence="2">Uncharacterized protein</fullName>
    </submittedName>
</protein>
<keyword evidence="1" id="KW-0812">Transmembrane</keyword>
<keyword evidence="1" id="KW-1133">Transmembrane helix</keyword>
<name>A0A380MY49_9GAMM</name>
<gene>
    <name evidence="2" type="ORF">NCTC13337_01829</name>
</gene>
<feature type="transmembrane region" description="Helical" evidence="1">
    <location>
        <begin position="124"/>
        <end position="147"/>
    </location>
</feature>
<proteinExistence type="predicted"/>
<feature type="transmembrane region" description="Helical" evidence="1">
    <location>
        <begin position="15"/>
        <end position="34"/>
    </location>
</feature>